<dbReference type="GO" id="GO:0003677">
    <property type="term" value="F:DNA binding"/>
    <property type="evidence" value="ECO:0007669"/>
    <property type="project" value="UniProtKB-KW"/>
</dbReference>
<evidence type="ECO:0000259" key="2">
    <source>
        <dbReference type="Pfam" id="PF14659"/>
    </source>
</evidence>
<accession>A0A7I7WM32</accession>
<proteinExistence type="predicted"/>
<sequence>MGKLKRSTLDGYAGVLSRYLLDDFGPLAIASITPAHCERLLTALVRQQSRQSAHGLLDNALTPGT</sequence>
<dbReference type="AlphaFoldDB" id="A0A7I7WM32"/>
<gene>
    <name evidence="3" type="ORF">MGAD_30440</name>
</gene>
<dbReference type="GO" id="GO:0015074">
    <property type="term" value="P:DNA integration"/>
    <property type="evidence" value="ECO:0007669"/>
    <property type="project" value="InterPro"/>
</dbReference>
<dbReference type="KEGG" id="mgad:MGAD_30440"/>
<dbReference type="Gene3D" id="1.10.150.130">
    <property type="match status" value="1"/>
</dbReference>
<dbReference type="RefSeq" id="WP_235690063.1">
    <property type="nucleotide sequence ID" value="NZ_AP022608.1"/>
</dbReference>
<dbReference type="InterPro" id="IPR010998">
    <property type="entry name" value="Integrase_recombinase_N"/>
</dbReference>
<evidence type="ECO:0000313" key="3">
    <source>
        <dbReference type="EMBL" id="BBZ18709.1"/>
    </source>
</evidence>
<feature type="domain" description="Integrase SAM-like N-terminal" evidence="2">
    <location>
        <begin position="3"/>
        <end position="44"/>
    </location>
</feature>
<name>A0A7I7WM32_MYCGU</name>
<evidence type="ECO:0000256" key="1">
    <source>
        <dbReference type="ARBA" id="ARBA00023125"/>
    </source>
</evidence>
<dbReference type="Proteomes" id="UP000466187">
    <property type="component" value="Chromosome"/>
</dbReference>
<organism evidence="3 4">
    <name type="scientific">Mycolicibacterium gadium</name>
    <name type="common">Mycobacterium gadium</name>
    <dbReference type="NCBI Taxonomy" id="1794"/>
    <lineage>
        <taxon>Bacteria</taxon>
        <taxon>Bacillati</taxon>
        <taxon>Actinomycetota</taxon>
        <taxon>Actinomycetes</taxon>
        <taxon>Mycobacteriales</taxon>
        <taxon>Mycobacteriaceae</taxon>
        <taxon>Mycolicibacterium</taxon>
    </lineage>
</organism>
<dbReference type="EMBL" id="AP022608">
    <property type="protein sequence ID" value="BBZ18709.1"/>
    <property type="molecule type" value="Genomic_DNA"/>
</dbReference>
<dbReference type="Pfam" id="PF14659">
    <property type="entry name" value="Phage_int_SAM_3"/>
    <property type="match status" value="1"/>
</dbReference>
<dbReference type="InterPro" id="IPR004107">
    <property type="entry name" value="Integrase_SAM-like_N"/>
</dbReference>
<reference evidence="3 4" key="1">
    <citation type="journal article" date="2019" name="Emerg. Microbes Infect.">
        <title>Comprehensive subspecies identification of 175 nontuberculous mycobacteria species based on 7547 genomic profiles.</title>
        <authorList>
            <person name="Matsumoto Y."/>
            <person name="Kinjo T."/>
            <person name="Motooka D."/>
            <person name="Nabeya D."/>
            <person name="Jung N."/>
            <person name="Uechi K."/>
            <person name="Horii T."/>
            <person name="Iida T."/>
            <person name="Fujita J."/>
            <person name="Nakamura S."/>
        </authorList>
    </citation>
    <scope>NUCLEOTIDE SEQUENCE [LARGE SCALE GENOMIC DNA]</scope>
    <source>
        <strain evidence="3 4">JCM 12688</strain>
    </source>
</reference>
<keyword evidence="1" id="KW-0238">DNA-binding</keyword>
<evidence type="ECO:0000313" key="4">
    <source>
        <dbReference type="Proteomes" id="UP000466187"/>
    </source>
</evidence>
<protein>
    <recommendedName>
        <fullName evidence="2">Integrase SAM-like N-terminal domain-containing protein</fullName>
    </recommendedName>
</protein>